<dbReference type="EMBL" id="AP022843">
    <property type="protein sequence ID" value="BCB08494.1"/>
    <property type="molecule type" value="Genomic_DNA"/>
</dbReference>
<evidence type="ECO:0000313" key="2">
    <source>
        <dbReference type="Proteomes" id="UP000502259"/>
    </source>
</evidence>
<keyword evidence="2" id="KW-1185">Reference proteome</keyword>
<dbReference type="NCBIfam" id="NF033563">
    <property type="entry name" value="transpos_IS30"/>
    <property type="match status" value="1"/>
</dbReference>
<dbReference type="SUPFAM" id="SSF53098">
    <property type="entry name" value="Ribonuclease H-like"/>
    <property type="match status" value="1"/>
</dbReference>
<evidence type="ECO:0008006" key="3">
    <source>
        <dbReference type="Google" id="ProtNLM"/>
    </source>
</evidence>
<dbReference type="PANTHER" id="PTHR10948:SF23">
    <property type="entry name" value="TRANSPOSASE INSI FOR INSERTION SEQUENCE ELEMENT IS30A-RELATED"/>
    <property type="match status" value="1"/>
</dbReference>
<dbReference type="AlphaFoldDB" id="A0A6F8U5N5"/>
<accession>A0A6F8U5N5</accession>
<protein>
    <recommendedName>
        <fullName evidence="3">IS30 family transposase</fullName>
    </recommendedName>
</protein>
<dbReference type="InterPro" id="IPR053392">
    <property type="entry name" value="Transposase_IS30-like"/>
</dbReference>
<dbReference type="Proteomes" id="UP000502259">
    <property type="component" value="Chromosome"/>
</dbReference>
<sequence>MPGHWKGNLINGSNCASAVGTLIELSSGYLILAKMDDATVTSEVVGFSAVANRIPTTSLKSIIYGQSCEMGQHAKITHGTGVAVYFCDPHSLWQRGANENINNLIRQYLPKEMDSSVHF</sequence>
<gene>
    <name evidence="1" type="ORF">HHSLTHF2_23840</name>
</gene>
<dbReference type="GO" id="GO:0032196">
    <property type="term" value="P:transposition"/>
    <property type="evidence" value="ECO:0007669"/>
    <property type="project" value="TreeGrafter"/>
</dbReference>
<proteinExistence type="predicted"/>
<organism evidence="1 2">
    <name type="scientific">Halomonas hydrothermalis</name>
    <dbReference type="NCBI Taxonomy" id="115561"/>
    <lineage>
        <taxon>Bacteria</taxon>
        <taxon>Pseudomonadati</taxon>
        <taxon>Pseudomonadota</taxon>
        <taxon>Gammaproteobacteria</taxon>
        <taxon>Oceanospirillales</taxon>
        <taxon>Halomonadaceae</taxon>
        <taxon>Halomonas</taxon>
    </lineage>
</organism>
<dbReference type="GO" id="GO:0005829">
    <property type="term" value="C:cytosol"/>
    <property type="evidence" value="ECO:0007669"/>
    <property type="project" value="TreeGrafter"/>
</dbReference>
<dbReference type="PANTHER" id="PTHR10948">
    <property type="entry name" value="TRANSPOSASE"/>
    <property type="match status" value="1"/>
</dbReference>
<dbReference type="GO" id="GO:0004803">
    <property type="term" value="F:transposase activity"/>
    <property type="evidence" value="ECO:0007669"/>
    <property type="project" value="TreeGrafter"/>
</dbReference>
<reference evidence="1 2" key="1">
    <citation type="submission" date="2020-03" db="EMBL/GenBank/DDBJ databases">
        <title>Complete Genome Sequence of Halomonas hydrothermalis Strain Slthf2, Halophilic Bacterium Isolated from Deep-Sea Hydrothermal-Vent Environments.</title>
        <authorList>
            <person name="Takeyama N."/>
            <person name="Huang M."/>
            <person name="Sato K."/>
            <person name="Galipon J."/>
            <person name="Arakawa K."/>
        </authorList>
    </citation>
    <scope>NUCLEOTIDE SEQUENCE [LARGE SCALE GENOMIC DNA]</scope>
    <source>
        <strain evidence="1 2">Slthf2</strain>
    </source>
</reference>
<name>A0A6F8U5N5_9GAMM</name>
<dbReference type="InterPro" id="IPR012337">
    <property type="entry name" value="RNaseH-like_sf"/>
</dbReference>
<dbReference type="InterPro" id="IPR051917">
    <property type="entry name" value="Transposase-Integrase"/>
</dbReference>
<evidence type="ECO:0000313" key="1">
    <source>
        <dbReference type="EMBL" id="BCB08494.1"/>
    </source>
</evidence>